<dbReference type="SUPFAM" id="SSF47616">
    <property type="entry name" value="GST C-terminal domain-like"/>
    <property type="match status" value="1"/>
</dbReference>
<name>Q16C98_ROSDO</name>
<accession>Q16C98</accession>
<dbReference type="SFLD" id="SFLDS00019">
    <property type="entry name" value="Glutathione_Transferase_(cytos"/>
    <property type="match status" value="1"/>
</dbReference>
<feature type="domain" description="GST N-terminal" evidence="1">
    <location>
        <begin position="1"/>
        <end position="79"/>
    </location>
</feature>
<proteinExistence type="predicted"/>
<keyword evidence="3" id="KW-0808">Transferase</keyword>
<dbReference type="InterPro" id="IPR036282">
    <property type="entry name" value="Glutathione-S-Trfase_C_sf"/>
</dbReference>
<sequence>MRLYYSPGSIAVAVAITLYEAQLPFEPVKVSFADAEQTKAPYLGLNPKGRVPTLDTGGNLLTETGAILEYIAALAPQAALVPQDPLKAAHMRAVMYYLASTMHVNHAHRLRGNRWADHPESLADMAARATLNMTQNARYVEDHCLKGDFVTGDRLSLADPYLFVVCSWLEGDGVRLDDFPKITAFDKRMRARDGVRQAVKAGMLPA</sequence>
<organism evidence="3 4">
    <name type="scientific">Roseobacter denitrificans (strain ATCC 33942 / OCh 114)</name>
    <name type="common">Erythrobacter sp. (strain OCh 114)</name>
    <name type="synonym">Roseobacter denitrificans</name>
    <dbReference type="NCBI Taxonomy" id="375451"/>
    <lineage>
        <taxon>Bacteria</taxon>
        <taxon>Pseudomonadati</taxon>
        <taxon>Pseudomonadota</taxon>
        <taxon>Alphaproteobacteria</taxon>
        <taxon>Rhodobacterales</taxon>
        <taxon>Roseobacteraceae</taxon>
        <taxon>Roseobacter</taxon>
    </lineage>
</organism>
<dbReference type="STRING" id="375451.RD1_0699"/>
<dbReference type="GO" id="GO:0016740">
    <property type="term" value="F:transferase activity"/>
    <property type="evidence" value="ECO:0007669"/>
    <property type="project" value="UniProtKB-KW"/>
</dbReference>
<dbReference type="Pfam" id="PF14497">
    <property type="entry name" value="GST_C_3"/>
    <property type="match status" value="1"/>
</dbReference>
<dbReference type="Proteomes" id="UP000007029">
    <property type="component" value="Chromosome"/>
</dbReference>
<reference evidence="3 4" key="1">
    <citation type="journal article" date="2007" name="J. Bacteriol.">
        <title>The complete genome sequence of Roseobacter denitrificans reveals a mixotrophic rather than photosynthetic metabolism.</title>
        <authorList>
            <person name="Swingley W.D."/>
            <person name="Sadekar S."/>
            <person name="Mastrian S.D."/>
            <person name="Matthies H.J."/>
            <person name="Hao J."/>
            <person name="Ramos H."/>
            <person name="Acharya C.R."/>
            <person name="Conrad A.L."/>
            <person name="Taylor H.L."/>
            <person name="Dejesa L.C."/>
            <person name="Shah M.K."/>
            <person name="O'huallachain M.E."/>
            <person name="Lince M.T."/>
            <person name="Blankenship R.E."/>
            <person name="Beatty J.T."/>
            <person name="Touchman J.W."/>
        </authorList>
    </citation>
    <scope>NUCLEOTIDE SEQUENCE [LARGE SCALE GENOMIC DNA]</scope>
    <source>
        <strain evidence="4">ATCC 33942 / OCh 114</strain>
    </source>
</reference>
<dbReference type="AlphaFoldDB" id="Q16C98"/>
<dbReference type="InterPro" id="IPR040079">
    <property type="entry name" value="Glutathione_S-Trfase"/>
</dbReference>
<dbReference type="PANTHER" id="PTHR44051:SF8">
    <property type="entry name" value="GLUTATHIONE S-TRANSFERASE GSTA"/>
    <property type="match status" value="1"/>
</dbReference>
<feature type="domain" description="GST C-terminal" evidence="2">
    <location>
        <begin position="84"/>
        <end position="206"/>
    </location>
</feature>
<dbReference type="CDD" id="cd03188">
    <property type="entry name" value="GST_C_Beta"/>
    <property type="match status" value="1"/>
</dbReference>
<dbReference type="InterPro" id="IPR004045">
    <property type="entry name" value="Glutathione_S-Trfase_N"/>
</dbReference>
<dbReference type="SFLD" id="SFLDG00358">
    <property type="entry name" value="Main_(cytGST)"/>
    <property type="match status" value="1"/>
</dbReference>
<dbReference type="eggNOG" id="COG0625">
    <property type="taxonomic scope" value="Bacteria"/>
</dbReference>
<dbReference type="HOGENOM" id="CLU_011226_6_1_5"/>
<dbReference type="Gene3D" id="3.40.30.10">
    <property type="entry name" value="Glutaredoxin"/>
    <property type="match status" value="1"/>
</dbReference>
<dbReference type="Pfam" id="PF02798">
    <property type="entry name" value="GST_N"/>
    <property type="match status" value="1"/>
</dbReference>
<protein>
    <submittedName>
        <fullName evidence="3">Glutathione S-transferase</fullName>
    </submittedName>
</protein>
<evidence type="ECO:0000313" key="3">
    <source>
        <dbReference type="EMBL" id="ABG30395.1"/>
    </source>
</evidence>
<dbReference type="SUPFAM" id="SSF52833">
    <property type="entry name" value="Thioredoxin-like"/>
    <property type="match status" value="1"/>
</dbReference>
<dbReference type="SFLD" id="SFLDG01150">
    <property type="entry name" value="Main.1:_Beta-like"/>
    <property type="match status" value="1"/>
</dbReference>
<dbReference type="CDD" id="cd03057">
    <property type="entry name" value="GST_N_Beta"/>
    <property type="match status" value="1"/>
</dbReference>
<dbReference type="KEGG" id="rde:RD1_0699"/>
<dbReference type="PANTHER" id="PTHR44051">
    <property type="entry name" value="GLUTATHIONE S-TRANSFERASE-RELATED"/>
    <property type="match status" value="1"/>
</dbReference>
<dbReference type="InterPro" id="IPR036249">
    <property type="entry name" value="Thioredoxin-like_sf"/>
</dbReference>
<dbReference type="InterPro" id="IPR004046">
    <property type="entry name" value="GST_C"/>
</dbReference>
<keyword evidence="4" id="KW-1185">Reference proteome</keyword>
<dbReference type="OrthoDB" id="7583243at2"/>
<evidence type="ECO:0000259" key="1">
    <source>
        <dbReference type="PROSITE" id="PS50404"/>
    </source>
</evidence>
<gene>
    <name evidence="3" type="primary">gst</name>
    <name evidence="3" type="ordered locus">RD1_0699</name>
</gene>
<evidence type="ECO:0000259" key="2">
    <source>
        <dbReference type="PROSITE" id="PS50405"/>
    </source>
</evidence>
<dbReference type="RefSeq" id="WP_011567017.1">
    <property type="nucleotide sequence ID" value="NC_008209.1"/>
</dbReference>
<dbReference type="InterPro" id="IPR010987">
    <property type="entry name" value="Glutathione-S-Trfase_C-like"/>
</dbReference>
<dbReference type="PROSITE" id="PS50404">
    <property type="entry name" value="GST_NTER"/>
    <property type="match status" value="1"/>
</dbReference>
<dbReference type="Gene3D" id="1.20.1050.10">
    <property type="match status" value="1"/>
</dbReference>
<dbReference type="PROSITE" id="PS50405">
    <property type="entry name" value="GST_CTER"/>
    <property type="match status" value="1"/>
</dbReference>
<dbReference type="EMBL" id="CP000362">
    <property type="protein sequence ID" value="ABG30395.1"/>
    <property type="molecule type" value="Genomic_DNA"/>
</dbReference>
<evidence type="ECO:0000313" key="4">
    <source>
        <dbReference type="Proteomes" id="UP000007029"/>
    </source>
</evidence>